<feature type="signal peptide" evidence="4">
    <location>
        <begin position="1"/>
        <end position="18"/>
    </location>
</feature>
<dbReference type="RefSeq" id="WP_090971280.1">
    <property type="nucleotide sequence ID" value="NZ_FOLL01000002.1"/>
</dbReference>
<dbReference type="Proteomes" id="UP000199577">
    <property type="component" value="Unassembled WGS sequence"/>
</dbReference>
<keyword evidence="2" id="KW-0119">Carbohydrate metabolism</keyword>
<feature type="chain" id="PRO_5011675511" evidence="4">
    <location>
        <begin position="19"/>
        <end position="370"/>
    </location>
</feature>
<organism evidence="5 6">
    <name type="scientific">Parapedobacter composti</name>
    <dbReference type="NCBI Taxonomy" id="623281"/>
    <lineage>
        <taxon>Bacteria</taxon>
        <taxon>Pseudomonadati</taxon>
        <taxon>Bacteroidota</taxon>
        <taxon>Sphingobacteriia</taxon>
        <taxon>Sphingobacteriales</taxon>
        <taxon>Sphingobacteriaceae</taxon>
        <taxon>Parapedobacter</taxon>
    </lineage>
</organism>
<dbReference type="Pfam" id="PF10282">
    <property type="entry name" value="Lactonase"/>
    <property type="match status" value="1"/>
</dbReference>
<keyword evidence="2" id="KW-0313">Glucose metabolism</keyword>
<dbReference type="AlphaFoldDB" id="A0A1I1EZI4"/>
<evidence type="ECO:0000313" key="6">
    <source>
        <dbReference type="Proteomes" id="UP000199577"/>
    </source>
</evidence>
<dbReference type="InterPro" id="IPR050282">
    <property type="entry name" value="Cycloisomerase_2"/>
</dbReference>
<dbReference type="GO" id="GO:0017057">
    <property type="term" value="F:6-phosphogluconolactonase activity"/>
    <property type="evidence" value="ECO:0007669"/>
    <property type="project" value="TreeGrafter"/>
</dbReference>
<gene>
    <name evidence="5" type="ORF">SAMN05421747_102137</name>
</gene>
<evidence type="ECO:0000256" key="4">
    <source>
        <dbReference type="SAM" id="SignalP"/>
    </source>
</evidence>
<dbReference type="PANTHER" id="PTHR30344">
    <property type="entry name" value="6-PHOSPHOGLUCONOLACTONASE-RELATED"/>
    <property type="match status" value="1"/>
</dbReference>
<dbReference type="EMBL" id="FOLL01000002">
    <property type="protein sequence ID" value="SFB92421.1"/>
    <property type="molecule type" value="Genomic_DNA"/>
</dbReference>
<evidence type="ECO:0000256" key="3">
    <source>
        <dbReference type="SAM" id="MobiDB-lite"/>
    </source>
</evidence>
<proteinExistence type="inferred from homology"/>
<keyword evidence="6" id="KW-1185">Reference proteome</keyword>
<sequence>MKTLAVFGLLTLPMTLFAQQQLNLLIGTYTNTGKSQGIYAYTFDAATGQATPKNSVAADNPSFLALSADRLYVYAANENGGGQGAVSAYRYDEASGTLTLVNQQLTQGDHPCHVATDRQGTHVIVSNYSGGSISVFPIQADGRLGKLKQLVQHKGSGPDPDRQQGPHVHSAFFSPDEKQVYVQDLGTDKIQVYDYRPESPDKPLVPAGQPFVKGTPGGGPRHVALSADGRFIYLVEEMAGQIRVFQQQNGIWEAIQEADINARDFSGEDGAADVKLSPDGRFLYASNRGDANTIAIYAVDSDTGKLTKVSNQSVLGVGPRNLVISPDGRHLLVANQQSDEVVIFARDAATGLLNDTGHRIAVGAPVCLVF</sequence>
<dbReference type="InterPro" id="IPR019405">
    <property type="entry name" value="Lactonase_7-beta_prop"/>
</dbReference>
<dbReference type="Gene3D" id="2.130.10.10">
    <property type="entry name" value="YVTN repeat-like/Quinoprotein amine dehydrogenase"/>
    <property type="match status" value="1"/>
</dbReference>
<evidence type="ECO:0000256" key="2">
    <source>
        <dbReference type="ARBA" id="ARBA00022526"/>
    </source>
</evidence>
<dbReference type="InterPro" id="IPR015943">
    <property type="entry name" value="WD40/YVTN_repeat-like_dom_sf"/>
</dbReference>
<dbReference type="OrthoDB" id="9790815at2"/>
<feature type="region of interest" description="Disordered" evidence="3">
    <location>
        <begin position="151"/>
        <end position="173"/>
    </location>
</feature>
<dbReference type="PANTHER" id="PTHR30344:SF1">
    <property type="entry name" value="6-PHOSPHOGLUCONOLACTONASE"/>
    <property type="match status" value="1"/>
</dbReference>
<dbReference type="GO" id="GO:0006006">
    <property type="term" value="P:glucose metabolic process"/>
    <property type="evidence" value="ECO:0007669"/>
    <property type="project" value="UniProtKB-KW"/>
</dbReference>
<name>A0A1I1EZI4_9SPHI</name>
<reference evidence="5 6" key="1">
    <citation type="submission" date="2016-10" db="EMBL/GenBank/DDBJ databases">
        <authorList>
            <person name="de Groot N.N."/>
        </authorList>
    </citation>
    <scope>NUCLEOTIDE SEQUENCE [LARGE SCALE GENOMIC DNA]</scope>
    <source>
        <strain evidence="5 6">DSM 22900</strain>
    </source>
</reference>
<comment type="similarity">
    <text evidence="1">Belongs to the cycloisomerase 2 family.</text>
</comment>
<evidence type="ECO:0000313" key="5">
    <source>
        <dbReference type="EMBL" id="SFB92421.1"/>
    </source>
</evidence>
<dbReference type="GO" id="GO:0005829">
    <property type="term" value="C:cytosol"/>
    <property type="evidence" value="ECO:0007669"/>
    <property type="project" value="TreeGrafter"/>
</dbReference>
<dbReference type="STRING" id="623281.SAMN05421747_102137"/>
<dbReference type="FunFam" id="2.130.10.10:FF:000306">
    <property type="entry name" value="3-carboxymuconate cyclase"/>
    <property type="match status" value="1"/>
</dbReference>
<evidence type="ECO:0000256" key="1">
    <source>
        <dbReference type="ARBA" id="ARBA00005564"/>
    </source>
</evidence>
<accession>A0A1I1EZI4</accession>
<dbReference type="SUPFAM" id="SSF51004">
    <property type="entry name" value="C-terminal (heme d1) domain of cytochrome cd1-nitrite reductase"/>
    <property type="match status" value="1"/>
</dbReference>
<dbReference type="InterPro" id="IPR011048">
    <property type="entry name" value="Haem_d1_sf"/>
</dbReference>
<keyword evidence="4" id="KW-0732">Signal</keyword>
<protein>
    <submittedName>
        <fullName evidence="5">6-phosphogluconolactonase</fullName>
    </submittedName>
</protein>